<name>A0A494VVI7_9SPHI</name>
<accession>A0A494VVI7</accession>
<gene>
    <name evidence="1" type="ORF">HYN43_008195</name>
</gene>
<proteinExistence type="predicted"/>
<dbReference type="KEGG" id="muh:HYN43_008195"/>
<dbReference type="EMBL" id="CP032869">
    <property type="protein sequence ID" value="AYL95275.1"/>
    <property type="molecule type" value="Genomic_DNA"/>
</dbReference>
<protein>
    <submittedName>
        <fullName evidence="1">Uncharacterized protein</fullName>
    </submittedName>
</protein>
<organism evidence="1 2">
    <name type="scientific">Mucilaginibacter celer</name>
    <dbReference type="NCBI Taxonomy" id="2305508"/>
    <lineage>
        <taxon>Bacteria</taxon>
        <taxon>Pseudomonadati</taxon>
        <taxon>Bacteroidota</taxon>
        <taxon>Sphingobacteriia</taxon>
        <taxon>Sphingobacteriales</taxon>
        <taxon>Sphingobacteriaceae</taxon>
        <taxon>Mucilaginibacter</taxon>
    </lineage>
</organism>
<dbReference type="OrthoDB" id="1277159at2"/>
<dbReference type="AlphaFoldDB" id="A0A494VVI7"/>
<sequence length="160" mass="17695">MNEPIQFSVQSLLSQRKGVIHGAMSPLLFAKEMAESVAFKYNRVARVWFKDERINQHWEDGGLTGHDTLIIGMQYANDLWLSLWVDAGVGGVPVAMALQSDGIVDVTGVYRETVYARNLTDGEIKEIFDSIFANPALISIKNDEITSIPAVPPADENNES</sequence>
<evidence type="ECO:0000313" key="2">
    <source>
        <dbReference type="Proteomes" id="UP000270046"/>
    </source>
</evidence>
<keyword evidence="2" id="KW-1185">Reference proteome</keyword>
<reference evidence="1 2" key="1">
    <citation type="submission" date="2018-10" db="EMBL/GenBank/DDBJ databases">
        <title>Genome sequencing of Mucilaginibacter sp. HYN0043.</title>
        <authorList>
            <person name="Kim M."/>
            <person name="Yi H."/>
        </authorList>
    </citation>
    <scope>NUCLEOTIDE SEQUENCE [LARGE SCALE GENOMIC DNA]</scope>
    <source>
        <strain evidence="1 2">HYN0043</strain>
    </source>
</reference>
<evidence type="ECO:0000313" key="1">
    <source>
        <dbReference type="EMBL" id="AYL95275.1"/>
    </source>
</evidence>
<dbReference type="RefSeq" id="WP_119408978.1">
    <property type="nucleotide sequence ID" value="NZ_CP032869.1"/>
</dbReference>
<dbReference type="Proteomes" id="UP000270046">
    <property type="component" value="Chromosome"/>
</dbReference>